<evidence type="ECO:0000256" key="4">
    <source>
        <dbReference type="ARBA" id="ARBA00022898"/>
    </source>
</evidence>
<gene>
    <name evidence="7" type="ORF">RUMHYD_02154</name>
</gene>
<keyword evidence="8" id="KW-1185">Reference proteome</keyword>
<dbReference type="FunFam" id="3.40.640.10:FF:000035">
    <property type="entry name" value="O-succinylhomoserine sulfhydrylase"/>
    <property type="match status" value="1"/>
</dbReference>
<keyword evidence="3" id="KW-0808">Transferase</keyword>
<dbReference type="GeneID" id="86820942"/>
<dbReference type="GO" id="GO:0004124">
    <property type="term" value="F:cysteine synthase activity"/>
    <property type="evidence" value="ECO:0007669"/>
    <property type="project" value="TreeGrafter"/>
</dbReference>
<dbReference type="CDD" id="cd00614">
    <property type="entry name" value="CGS_like"/>
    <property type="match status" value="1"/>
</dbReference>
<dbReference type="GO" id="GO:0019346">
    <property type="term" value="P:transsulfuration"/>
    <property type="evidence" value="ECO:0007669"/>
    <property type="project" value="InterPro"/>
</dbReference>
<dbReference type="Gene3D" id="3.90.1150.10">
    <property type="entry name" value="Aspartate Aminotransferase, domain 1"/>
    <property type="match status" value="1"/>
</dbReference>
<dbReference type="HOGENOM" id="CLU_018986_4_2_9"/>
<evidence type="ECO:0000256" key="5">
    <source>
        <dbReference type="PIRSR" id="PIRSR001434-2"/>
    </source>
</evidence>
<name>C0CMR7_BLAHS</name>
<dbReference type="InterPro" id="IPR015422">
    <property type="entry name" value="PyrdxlP-dep_Trfase_small"/>
</dbReference>
<dbReference type="Pfam" id="PF01053">
    <property type="entry name" value="Cys_Met_Meta_PP"/>
    <property type="match status" value="1"/>
</dbReference>
<dbReference type="Proteomes" id="UP000003100">
    <property type="component" value="Unassembled WGS sequence"/>
</dbReference>
<reference evidence="7 8" key="1">
    <citation type="submission" date="2009-01" db="EMBL/GenBank/DDBJ databases">
        <authorList>
            <person name="Fulton L."/>
            <person name="Clifton S."/>
            <person name="Fulton B."/>
            <person name="Xu J."/>
            <person name="Minx P."/>
            <person name="Pepin K.H."/>
            <person name="Johnson M."/>
            <person name="Bhonagiri V."/>
            <person name="Nash W.E."/>
            <person name="Mardis E.R."/>
            <person name="Wilson R.K."/>
        </authorList>
    </citation>
    <scope>NUCLEOTIDE SEQUENCE [LARGE SCALE GENOMIC DNA]</scope>
    <source>
        <strain evidence="8">DSM 10507 / JCM 14656 / S5a33</strain>
    </source>
</reference>
<protein>
    <recommendedName>
        <fullName evidence="9">Methionine gamma-lyase</fullName>
    </recommendedName>
</protein>
<evidence type="ECO:0000313" key="8">
    <source>
        <dbReference type="Proteomes" id="UP000003100"/>
    </source>
</evidence>
<dbReference type="SUPFAM" id="SSF53383">
    <property type="entry name" value="PLP-dependent transferases"/>
    <property type="match status" value="1"/>
</dbReference>
<evidence type="ECO:0000256" key="6">
    <source>
        <dbReference type="RuleBase" id="RU362118"/>
    </source>
</evidence>
<dbReference type="eggNOG" id="COG2873">
    <property type="taxonomic scope" value="Bacteria"/>
</dbReference>
<evidence type="ECO:0000256" key="3">
    <source>
        <dbReference type="ARBA" id="ARBA00022679"/>
    </source>
</evidence>
<dbReference type="PANTHER" id="PTHR43797:SF3">
    <property type="entry name" value="O-ACETYLHOMOSERINE SULFHYDRYLASE"/>
    <property type="match status" value="1"/>
</dbReference>
<dbReference type="AlphaFoldDB" id="C0CMR7"/>
<dbReference type="PIRSF" id="PIRSF001434">
    <property type="entry name" value="CGS"/>
    <property type="match status" value="1"/>
</dbReference>
<accession>C0CMR7</accession>
<keyword evidence="4 5" id="KW-0663">Pyridoxal phosphate</keyword>
<dbReference type="InterPro" id="IPR015421">
    <property type="entry name" value="PyrdxlP-dep_Trfase_major"/>
</dbReference>
<dbReference type="InterPro" id="IPR006235">
    <property type="entry name" value="OAc-hSer/O-AcSer_sulfhydrylase"/>
</dbReference>
<dbReference type="GO" id="GO:0006535">
    <property type="term" value="P:cysteine biosynthetic process from serine"/>
    <property type="evidence" value="ECO:0007669"/>
    <property type="project" value="TreeGrafter"/>
</dbReference>
<dbReference type="InterPro" id="IPR015424">
    <property type="entry name" value="PyrdxlP-dep_Trfase"/>
</dbReference>
<dbReference type="GO" id="GO:0030170">
    <property type="term" value="F:pyridoxal phosphate binding"/>
    <property type="evidence" value="ECO:0007669"/>
    <property type="project" value="InterPro"/>
</dbReference>
<evidence type="ECO:0000256" key="1">
    <source>
        <dbReference type="ARBA" id="ARBA00001933"/>
    </source>
</evidence>
<reference evidence="7 8" key="2">
    <citation type="submission" date="2009-02" db="EMBL/GenBank/DDBJ databases">
        <title>Draft genome sequence of Blautia hydrogenotrophica DSM 10507 (Ruminococcus hydrogenotrophicus DSM 10507).</title>
        <authorList>
            <person name="Sudarsanam P."/>
            <person name="Ley R."/>
            <person name="Guruge J."/>
            <person name="Turnbaugh P.J."/>
            <person name="Mahowald M."/>
            <person name="Liep D."/>
            <person name="Gordon J."/>
        </authorList>
    </citation>
    <scope>NUCLEOTIDE SEQUENCE [LARGE SCALE GENOMIC DNA]</scope>
    <source>
        <strain evidence="8">DSM 10507 / JCM 14656 / S5a33</strain>
    </source>
</reference>
<evidence type="ECO:0000256" key="2">
    <source>
        <dbReference type="ARBA" id="ARBA00009077"/>
    </source>
</evidence>
<dbReference type="GO" id="GO:0003961">
    <property type="term" value="F:O-acetylhomoserine aminocarboxypropyltransferase activity"/>
    <property type="evidence" value="ECO:0007669"/>
    <property type="project" value="TreeGrafter"/>
</dbReference>
<evidence type="ECO:0000313" key="7">
    <source>
        <dbReference type="EMBL" id="EEG48936.1"/>
    </source>
</evidence>
<dbReference type="GO" id="GO:0005737">
    <property type="term" value="C:cytoplasm"/>
    <property type="evidence" value="ECO:0007669"/>
    <property type="project" value="TreeGrafter"/>
</dbReference>
<dbReference type="RefSeq" id="WP_005949260.1">
    <property type="nucleotide sequence ID" value="NZ_CP136423.1"/>
</dbReference>
<dbReference type="NCBIfam" id="TIGR01326">
    <property type="entry name" value="OAH_OAS_sulfhy"/>
    <property type="match status" value="1"/>
</dbReference>
<evidence type="ECO:0008006" key="9">
    <source>
        <dbReference type="Google" id="ProtNLM"/>
    </source>
</evidence>
<dbReference type="InterPro" id="IPR000277">
    <property type="entry name" value="Cys/Met-Metab_PyrdxlP-dep_enz"/>
</dbReference>
<feature type="modified residue" description="N6-(pyridoxal phosphate)lysine" evidence="5">
    <location>
        <position position="207"/>
    </location>
</feature>
<sequence>MSDYKIETKCLHSGWVPKKGEPRMLPIIQSTTFKYDTTDEMGRLFDLKDDGYFYTRVQNPTNDMVAAKIADLEGGVAALLTSSGQAANFYATLNLCEAGDHLISTSTIYGGTFNLFAVTFKKLGIECTFVDPDASSEEIEKAFRPNTKLVFGETIANPALTVLDIEKFAKLAHSHKVPLIVDNTFATPVNCQPFKWGADIVTHSTTKYMDGHAAQVGGAIVDSGNFDWESNAEKFSCLTTPDESYHGLIYTQAFGKKAYITKATVTLMRDLGSIPSPMNAFILNLGLESMPLRVERHCYNAQKVAEFLNAHEKVSSVNYAGLPSDKYHERAKKYMPKGTCGVISFELKGGRESAVHFMDSLKLATIATHVADAKTCVLHPASHTHRQMNDEQLKEAGVSPGMIRFSVGIENIDDILSDLEQALKNA</sequence>
<comment type="similarity">
    <text evidence="2 6">Belongs to the trans-sulfuration enzymes family.</text>
</comment>
<dbReference type="Gene3D" id="3.40.640.10">
    <property type="entry name" value="Type I PLP-dependent aspartate aminotransferase-like (Major domain)"/>
    <property type="match status" value="1"/>
</dbReference>
<dbReference type="PANTHER" id="PTHR43797">
    <property type="entry name" value="HOMOCYSTEINE/CYSTEINE SYNTHASE"/>
    <property type="match status" value="1"/>
</dbReference>
<proteinExistence type="inferred from homology"/>
<dbReference type="EMBL" id="ACBZ01000115">
    <property type="protein sequence ID" value="EEG48936.1"/>
    <property type="molecule type" value="Genomic_DNA"/>
</dbReference>
<organism evidence="7 8">
    <name type="scientific">Blautia hydrogenotrophica (strain DSM 10507 / JCM 14656 / S5a33)</name>
    <name type="common">Ruminococcus hydrogenotrophicus</name>
    <dbReference type="NCBI Taxonomy" id="476272"/>
    <lineage>
        <taxon>Bacteria</taxon>
        <taxon>Bacillati</taxon>
        <taxon>Bacillota</taxon>
        <taxon>Clostridia</taxon>
        <taxon>Lachnospirales</taxon>
        <taxon>Lachnospiraceae</taxon>
        <taxon>Blautia</taxon>
    </lineage>
</organism>
<dbReference type="PATRIC" id="fig|476272.21.peg.1584"/>
<comment type="cofactor">
    <cofactor evidence="1 6">
        <name>pyridoxal 5'-phosphate</name>
        <dbReference type="ChEBI" id="CHEBI:597326"/>
    </cofactor>
</comment>
<dbReference type="GO" id="GO:0071269">
    <property type="term" value="P:L-homocysteine biosynthetic process"/>
    <property type="evidence" value="ECO:0007669"/>
    <property type="project" value="TreeGrafter"/>
</dbReference>